<name>K1TG33_9ZZZZ</name>
<comment type="caution">
    <text evidence="1">The sequence shown here is derived from an EMBL/GenBank/DDBJ whole genome shotgun (WGS) entry which is preliminary data.</text>
</comment>
<dbReference type="AlphaFoldDB" id="K1TG33"/>
<sequence>MFLDADEYMDEDCSEMVSFFSMPELYEKYNSASYIIRNYDDNVTKSANDFLGSRLIKLKPGVKFEGAIHEYLPGALPHGYFGTVFHHYGYMNNDPEYIRKRNERNLPLILKEYEENPEDV</sequence>
<evidence type="ECO:0000313" key="1">
    <source>
        <dbReference type="EMBL" id="EKC72032.1"/>
    </source>
</evidence>
<dbReference type="GO" id="GO:0016740">
    <property type="term" value="F:transferase activity"/>
    <property type="evidence" value="ECO:0007669"/>
    <property type="project" value="UniProtKB-KW"/>
</dbReference>
<proteinExistence type="predicted"/>
<accession>K1TG33</accession>
<protein>
    <submittedName>
        <fullName evidence="1">Glycosyl transferase family 2</fullName>
    </submittedName>
</protein>
<dbReference type="EMBL" id="AJWY01004559">
    <property type="protein sequence ID" value="EKC72032.1"/>
    <property type="molecule type" value="Genomic_DNA"/>
</dbReference>
<feature type="non-terminal residue" evidence="1">
    <location>
        <position position="120"/>
    </location>
</feature>
<organism evidence="1">
    <name type="scientific">human gut metagenome</name>
    <dbReference type="NCBI Taxonomy" id="408170"/>
    <lineage>
        <taxon>unclassified sequences</taxon>
        <taxon>metagenomes</taxon>
        <taxon>organismal metagenomes</taxon>
    </lineage>
</organism>
<keyword evidence="1" id="KW-0808">Transferase</keyword>
<reference evidence="1" key="1">
    <citation type="journal article" date="2013" name="Environ. Microbiol.">
        <title>Microbiota from the distal guts of lean and obese adolescents exhibit partial functional redundancy besides clear differences in community structure.</title>
        <authorList>
            <person name="Ferrer M."/>
            <person name="Ruiz A."/>
            <person name="Lanza F."/>
            <person name="Haange S.B."/>
            <person name="Oberbach A."/>
            <person name="Till H."/>
            <person name="Bargiela R."/>
            <person name="Campoy C."/>
            <person name="Segura M.T."/>
            <person name="Richter M."/>
            <person name="von Bergen M."/>
            <person name="Seifert J."/>
            <person name="Suarez A."/>
        </authorList>
    </citation>
    <scope>NUCLEOTIDE SEQUENCE</scope>
</reference>
<gene>
    <name evidence="1" type="ORF">LEA_06949</name>
</gene>